<organism evidence="1 2">
    <name type="scientific">Flagellimonas marina</name>
    <dbReference type="NCBI Taxonomy" id="1775168"/>
    <lineage>
        <taxon>Bacteria</taxon>
        <taxon>Pseudomonadati</taxon>
        <taxon>Bacteroidota</taxon>
        <taxon>Flavobacteriia</taxon>
        <taxon>Flavobacteriales</taxon>
        <taxon>Flavobacteriaceae</taxon>
        <taxon>Flagellimonas</taxon>
    </lineage>
</organism>
<comment type="caution">
    <text evidence="1">The sequence shown here is derived from an EMBL/GenBank/DDBJ whole genome shotgun (WGS) entry which is preliminary data.</text>
</comment>
<dbReference type="RefSeq" id="WP_379763388.1">
    <property type="nucleotide sequence ID" value="NZ_JBHSCL010000004.1"/>
</dbReference>
<reference evidence="2" key="1">
    <citation type="journal article" date="2019" name="Int. J. Syst. Evol. Microbiol.">
        <title>The Global Catalogue of Microorganisms (GCM) 10K type strain sequencing project: providing services to taxonomists for standard genome sequencing and annotation.</title>
        <authorList>
            <consortium name="The Broad Institute Genomics Platform"/>
            <consortium name="The Broad Institute Genome Sequencing Center for Infectious Disease"/>
            <person name="Wu L."/>
            <person name="Ma J."/>
        </authorList>
    </citation>
    <scope>NUCLEOTIDE SEQUENCE [LARGE SCALE GENOMIC DNA]</scope>
    <source>
        <strain evidence="2">CGMCC 1.15774</strain>
    </source>
</reference>
<keyword evidence="2" id="KW-1185">Reference proteome</keyword>
<evidence type="ECO:0000313" key="1">
    <source>
        <dbReference type="EMBL" id="MFC4220053.1"/>
    </source>
</evidence>
<protein>
    <submittedName>
        <fullName evidence="1">DUF4421 family protein</fullName>
    </submittedName>
</protein>
<accession>A0ABV8PJ49</accession>
<dbReference type="EMBL" id="JBHSCL010000004">
    <property type="protein sequence ID" value="MFC4220053.1"/>
    <property type="molecule type" value="Genomic_DNA"/>
</dbReference>
<dbReference type="InterPro" id="IPR025535">
    <property type="entry name" value="DUF4421"/>
</dbReference>
<dbReference type="Pfam" id="PF14391">
    <property type="entry name" value="DUF4421"/>
    <property type="match status" value="1"/>
</dbReference>
<sequence length="348" mass="40353">MSTNFELRPDFPPQLGLIFICFYFLTSFGFSQSNIKQGDSTYLVPYLDKIIVKANLETQTDEYQYRNQDDGTRIHLIPNNVYRLFLSLDYEFLGVSVGIVPRFLGANSDEDLKGESSFTDYRFRFFLGQWVQSLEYSKVSGYYVKNTGDFVPDWTEGVDPYLQFSNLTSSKYGMSTSYVFNPNFSYRNIVYQNEWQKKSSGSFVGTLFYDYNTFTFNELDIDSKERFFNIRLAPSYYYTYVMRENWFASGNLSPSLGIRFSKSTSFDGTTTEVETKSYLTRSVSTGLNLGYSSKKVIFGANLTFNASWYNEGQNSRTENDRFYGVLYVGYRFEPPNVVKKLFKPFTGN</sequence>
<evidence type="ECO:0000313" key="2">
    <source>
        <dbReference type="Proteomes" id="UP001595841"/>
    </source>
</evidence>
<proteinExistence type="predicted"/>
<name>A0ABV8PJ49_9FLAO</name>
<dbReference type="Proteomes" id="UP001595841">
    <property type="component" value="Unassembled WGS sequence"/>
</dbReference>
<gene>
    <name evidence="1" type="ORF">ACFOWS_07910</name>
</gene>